<reference evidence="2" key="1">
    <citation type="journal article" date="2022" name="Mol. Ecol. Resour.">
        <title>The genomes of chicory, endive, great burdock and yacon provide insights into Asteraceae palaeo-polyploidization history and plant inulin production.</title>
        <authorList>
            <person name="Fan W."/>
            <person name="Wang S."/>
            <person name="Wang H."/>
            <person name="Wang A."/>
            <person name="Jiang F."/>
            <person name="Liu H."/>
            <person name="Zhao H."/>
            <person name="Xu D."/>
            <person name="Zhang Y."/>
        </authorList>
    </citation>
    <scope>NUCLEOTIDE SEQUENCE [LARGE SCALE GENOMIC DNA]</scope>
    <source>
        <strain evidence="2">cv. Niubang</strain>
    </source>
</reference>
<gene>
    <name evidence="1" type="ORF">L6452_23079</name>
</gene>
<organism evidence="1 2">
    <name type="scientific">Arctium lappa</name>
    <name type="common">Greater burdock</name>
    <name type="synonym">Lappa major</name>
    <dbReference type="NCBI Taxonomy" id="4217"/>
    <lineage>
        <taxon>Eukaryota</taxon>
        <taxon>Viridiplantae</taxon>
        <taxon>Streptophyta</taxon>
        <taxon>Embryophyta</taxon>
        <taxon>Tracheophyta</taxon>
        <taxon>Spermatophyta</taxon>
        <taxon>Magnoliopsida</taxon>
        <taxon>eudicotyledons</taxon>
        <taxon>Gunneridae</taxon>
        <taxon>Pentapetalae</taxon>
        <taxon>asterids</taxon>
        <taxon>campanulids</taxon>
        <taxon>Asterales</taxon>
        <taxon>Asteraceae</taxon>
        <taxon>Carduoideae</taxon>
        <taxon>Cardueae</taxon>
        <taxon>Arctiinae</taxon>
        <taxon>Arctium</taxon>
    </lineage>
</organism>
<sequence length="587" mass="64772">MQGRRGIFDDLNQGPNSNSRGIDESDECNSSLSPTERRLLSADLSGEINFNHNSRSFSSWDVGESSSRNNQQDQVVNDGLKLEQNWPSPFGTNDSRFKERQIDPSNGQLHDSTNRSMSIQGSGSNHIPMDVDLNLGYGGNSSNDGGHSIGFMNLYKSGSSEMEASSSSNGIGTDSSFGNWGLSCKRKALEGTSGSSSCFPEAENVVWHTLPNCSNGSSSLSASSPMLDSQEQLNSMTGVGVRDSSSFSISSAGNPGRFSNGSSSRRFLHNEYRDQIPRRPISTSADSSRPSNVQPPRNLRPFPWSDNVNSRNGSLSSSELPPESGSGNDEQNRNLVHDSANGASGSHPSNAVWMPHFDSTTRSQQRLPEFSPWTLFPSSEAESIGHRRGRFPPFPLGSSSASEENVLSSGVNSQGRRHRPFLRPAPLMEVPNDEWQTFAADIEGRHRLVSEMRQILNALQRGENLRAEDYVLFDPFINGVAELHDRHRDMRLDVDNMSYEELLALEERIGDVKTGLKEDVILKSMKQRKHISSTSNLEPCCICREEYERGDDIGSLECGHDFHTNCIKQWVEHKNVCPICKTTAFSI</sequence>
<keyword evidence="2" id="KW-1185">Reference proteome</keyword>
<reference evidence="1 2" key="2">
    <citation type="journal article" date="2022" name="Mol. Ecol. Resour.">
        <title>The genomes of chicory, endive, great burdock and yacon provide insights into Asteraceae paleo-polyploidization history and plant inulin production.</title>
        <authorList>
            <person name="Fan W."/>
            <person name="Wang S."/>
            <person name="Wang H."/>
            <person name="Wang A."/>
            <person name="Jiang F."/>
            <person name="Liu H."/>
            <person name="Zhao H."/>
            <person name="Xu D."/>
            <person name="Zhang Y."/>
        </authorList>
    </citation>
    <scope>NUCLEOTIDE SEQUENCE [LARGE SCALE GENOMIC DNA]</scope>
    <source>
        <strain evidence="2">cv. Niubang</strain>
    </source>
</reference>
<dbReference type="Proteomes" id="UP001055879">
    <property type="component" value="Linkage Group LG07"/>
</dbReference>
<evidence type="ECO:0000313" key="2">
    <source>
        <dbReference type="Proteomes" id="UP001055879"/>
    </source>
</evidence>
<name>A0ACB9B2P5_ARCLA</name>
<comment type="caution">
    <text evidence="1">The sequence shown here is derived from an EMBL/GenBank/DDBJ whole genome shotgun (WGS) entry which is preliminary data.</text>
</comment>
<dbReference type="EMBL" id="CM042053">
    <property type="protein sequence ID" value="KAI3716036.1"/>
    <property type="molecule type" value="Genomic_DNA"/>
</dbReference>
<proteinExistence type="predicted"/>
<accession>A0ACB9B2P5</accession>
<evidence type="ECO:0000313" key="1">
    <source>
        <dbReference type="EMBL" id="KAI3716036.1"/>
    </source>
</evidence>
<protein>
    <submittedName>
        <fullName evidence="1">Uncharacterized protein</fullName>
    </submittedName>
</protein>